<name>A0ABS6ED77_9CLOT</name>
<evidence type="ECO:0000313" key="1">
    <source>
        <dbReference type="EMBL" id="MBU5483153.1"/>
    </source>
</evidence>
<dbReference type="RefSeq" id="WP_216437553.1">
    <property type="nucleotide sequence ID" value="NZ_JAHLQF010000001.1"/>
</dbReference>
<reference evidence="1 2" key="1">
    <citation type="submission" date="2021-06" db="EMBL/GenBank/DDBJ databases">
        <authorList>
            <person name="Sun Q."/>
            <person name="Li D."/>
        </authorList>
    </citation>
    <scope>NUCLEOTIDE SEQUENCE [LARGE SCALE GENOMIC DNA]</scope>
    <source>
        <strain evidence="1 2">MSJ-11</strain>
    </source>
</reference>
<dbReference type="EMBL" id="JAHLQF010000001">
    <property type="protein sequence ID" value="MBU5483153.1"/>
    <property type="molecule type" value="Genomic_DNA"/>
</dbReference>
<dbReference type="PIRSF" id="PIRSF037984">
    <property type="entry name" value="Met_synth_TM0269_prd"/>
    <property type="match status" value="1"/>
</dbReference>
<comment type="caution">
    <text evidence="1">The sequence shown here is derived from an EMBL/GenBank/DDBJ whole genome shotgun (WGS) entry which is preliminary data.</text>
</comment>
<dbReference type="Proteomes" id="UP000726170">
    <property type="component" value="Unassembled WGS sequence"/>
</dbReference>
<gene>
    <name evidence="1" type="ORF">KQI86_02365</name>
</gene>
<keyword evidence="2" id="KW-1185">Reference proteome</keyword>
<accession>A0ABS6ED77</accession>
<proteinExistence type="predicted"/>
<protein>
    <submittedName>
        <fullName evidence="1">Methionine synthase</fullName>
    </submittedName>
</protein>
<dbReference type="InterPro" id="IPR017342">
    <property type="entry name" value="S-AdoMet-dep_Met_synth_prd"/>
</dbReference>
<organism evidence="1 2">
    <name type="scientific">Clostridium mobile</name>
    <dbReference type="NCBI Taxonomy" id="2841512"/>
    <lineage>
        <taxon>Bacteria</taxon>
        <taxon>Bacillati</taxon>
        <taxon>Bacillota</taxon>
        <taxon>Clostridia</taxon>
        <taxon>Eubacteriales</taxon>
        <taxon>Clostridiaceae</taxon>
        <taxon>Clostridium</taxon>
    </lineage>
</organism>
<sequence length="226" mass="25480">MIDYDFIGDEKEILRYLGAGNNSGEDIKKELYKIREELKDIVRFRFIYDIFDIEIKEDGVLLKDCGTILKGEDIKSHLKESNKCVIMGATLGVEVDKKINYYQKVDMFKALIMNAVATAFIEEGCGFIEKLIKKEYCSQSGDITWRYSPGYGDLGLDIQKDLLNLIDAFKNIGISSSEGNMLTPKKSVTAIIGIIQKGTKIKKRDCQSCSSYGNCPYRRIGESCEG</sequence>
<evidence type="ECO:0000313" key="2">
    <source>
        <dbReference type="Proteomes" id="UP000726170"/>
    </source>
</evidence>